<accession>A0A1Z1WQZ9</accession>
<sequence>MVSSAPRRVPYPGGQAGGEQRMPAEREEVVVDADALDAEDLREQGAQHLLALGARGPRRLCLDDGRGQRRAVQLAVDGQRQPFEEHEGRRQHVVGQPLPQVLAEGGGELAAAACGHRTGGVRQRVAGGAVGLVRLQDGAVAVPAPHEHRVHRVHRRRRRSDRDAVAQALPEQVQLLGVDAVGLLGEEAVGVGDGGAVVEGAGRCGLLGVRRLGTPRTPSRSGACRSRCAPIASASGPSARVSPKPSRVPPPGAVAAGVRCRTTS</sequence>
<dbReference type="Proteomes" id="UP000195880">
    <property type="component" value="Chromosome"/>
</dbReference>
<feature type="region of interest" description="Disordered" evidence="1">
    <location>
        <begin position="1"/>
        <end position="25"/>
    </location>
</feature>
<evidence type="ECO:0000313" key="2">
    <source>
        <dbReference type="EMBL" id="ARX88827.1"/>
    </source>
</evidence>
<name>A0A1Z1WQZ9_9ACTN</name>
<keyword evidence="3" id="KW-1185">Reference proteome</keyword>
<reference evidence="2 3" key="1">
    <citation type="submission" date="2017-05" db="EMBL/GenBank/DDBJ databases">
        <title>Streptomyces alboflavus Genome sequencing and assembly.</title>
        <authorList>
            <person name="Wang Y."/>
            <person name="Du B."/>
            <person name="Ding Y."/>
            <person name="Liu H."/>
            <person name="Hou Q."/>
            <person name="Liu K."/>
            <person name="Wang C."/>
            <person name="Yao L."/>
        </authorList>
    </citation>
    <scope>NUCLEOTIDE SEQUENCE [LARGE SCALE GENOMIC DNA]</scope>
    <source>
        <strain evidence="2 3">MDJK44</strain>
    </source>
</reference>
<dbReference type="AntiFam" id="ANF00178">
    <property type="entry name" value="Shadow ORF (opposite dhbF)"/>
</dbReference>
<evidence type="ECO:0000256" key="1">
    <source>
        <dbReference type="SAM" id="MobiDB-lite"/>
    </source>
</evidence>
<proteinExistence type="predicted"/>
<organism evidence="2 3">
    <name type="scientific">Streptomyces alboflavus</name>
    <dbReference type="NCBI Taxonomy" id="67267"/>
    <lineage>
        <taxon>Bacteria</taxon>
        <taxon>Bacillati</taxon>
        <taxon>Actinomycetota</taxon>
        <taxon>Actinomycetes</taxon>
        <taxon>Kitasatosporales</taxon>
        <taxon>Streptomycetaceae</taxon>
        <taxon>Streptomyces</taxon>
    </lineage>
</organism>
<gene>
    <name evidence="2" type="ORF">SMD44_08314</name>
</gene>
<dbReference type="AlphaFoldDB" id="A0A1Z1WQZ9"/>
<evidence type="ECO:0000313" key="3">
    <source>
        <dbReference type="Proteomes" id="UP000195880"/>
    </source>
</evidence>
<feature type="region of interest" description="Disordered" evidence="1">
    <location>
        <begin position="232"/>
        <end position="264"/>
    </location>
</feature>
<dbReference type="EMBL" id="CP021748">
    <property type="protein sequence ID" value="ARX88827.1"/>
    <property type="molecule type" value="Genomic_DNA"/>
</dbReference>
<dbReference type="KEGG" id="salf:SMD44_08314"/>
<protein>
    <submittedName>
        <fullName evidence="2">Putative KtzH</fullName>
    </submittedName>
</protein>